<feature type="region of interest" description="Disordered" evidence="1">
    <location>
        <begin position="1"/>
        <end position="31"/>
    </location>
</feature>
<gene>
    <name evidence="2" type="ORF">FXV83_06705</name>
</gene>
<accession>A0A5S4YT38</accession>
<keyword evidence="3" id="KW-1185">Reference proteome</keyword>
<dbReference type="AlphaFoldDB" id="A0A5S4YT38"/>
<feature type="region of interest" description="Disordered" evidence="1">
    <location>
        <begin position="52"/>
        <end position="128"/>
    </location>
</feature>
<comment type="caution">
    <text evidence="2">The sequence shown here is derived from an EMBL/GenBank/DDBJ whole genome shotgun (WGS) entry which is preliminary data.</text>
</comment>
<organism evidence="2 3">
    <name type="scientific">Bradyrhizobium hipponense</name>
    <dbReference type="NCBI Taxonomy" id="2605638"/>
    <lineage>
        <taxon>Bacteria</taxon>
        <taxon>Pseudomonadati</taxon>
        <taxon>Pseudomonadota</taxon>
        <taxon>Alphaproteobacteria</taxon>
        <taxon>Hyphomicrobiales</taxon>
        <taxon>Nitrobacteraceae</taxon>
        <taxon>Bradyrhizobium</taxon>
    </lineage>
</organism>
<name>A0A5S4YT38_9BRAD</name>
<protein>
    <recommendedName>
        <fullName evidence="4">17 kDa surface antigen</fullName>
    </recommendedName>
</protein>
<evidence type="ECO:0000313" key="3">
    <source>
        <dbReference type="Proteomes" id="UP000324797"/>
    </source>
</evidence>
<reference evidence="2 3" key="1">
    <citation type="submission" date="2019-08" db="EMBL/GenBank/DDBJ databases">
        <title>Bradyrhizobium hipponensis sp. nov., a rhizobium isolated from a Lupinus angustifolius root nodule in Tunisia.</title>
        <authorList>
            <person name="Off K."/>
            <person name="Rejili M."/>
            <person name="Mars M."/>
            <person name="Brachmann A."/>
            <person name="Marin M."/>
        </authorList>
    </citation>
    <scope>NUCLEOTIDE SEQUENCE [LARGE SCALE GENOMIC DNA]</scope>
    <source>
        <strain evidence="3">aSej3</strain>
    </source>
</reference>
<sequence length="282" mass="28756">MSAGITGARAESAIAHAPRHRESRGQARMSASSRMKIIIPLVSAMSLLALSAQAQEARPPRDSAQPPGPGAPQQNMRGGSPQQAVRPAPQPGGPAHAGPGPGAGPRGAGGPPPDRYMARGPAPARDWGGHSYRGNLAWDGGRWHHGVYNGRSGWWWDVGGARYYYPQRMEGPPAYISEDYIDDAPVAYAPAPPPVAYAPPPPPPPADPGASALGGAIVGGVLGGLISGNATGAAAGAVLGGATGAIAGATAASQPGYYLAQGNCYYRYPNGQYVQADPRACY</sequence>
<proteinExistence type="predicted"/>
<evidence type="ECO:0000313" key="2">
    <source>
        <dbReference type="EMBL" id="TYO67298.1"/>
    </source>
</evidence>
<evidence type="ECO:0000256" key="1">
    <source>
        <dbReference type="SAM" id="MobiDB-lite"/>
    </source>
</evidence>
<dbReference type="Proteomes" id="UP000324797">
    <property type="component" value="Unassembled WGS sequence"/>
</dbReference>
<dbReference type="EMBL" id="VSTH01000019">
    <property type="protein sequence ID" value="TYO67298.1"/>
    <property type="molecule type" value="Genomic_DNA"/>
</dbReference>
<feature type="compositionally biased region" description="Gly residues" evidence="1">
    <location>
        <begin position="99"/>
        <end position="109"/>
    </location>
</feature>
<evidence type="ECO:0008006" key="4">
    <source>
        <dbReference type="Google" id="ProtNLM"/>
    </source>
</evidence>